<feature type="region of interest" description="Disordered" evidence="2">
    <location>
        <begin position="790"/>
        <end position="818"/>
    </location>
</feature>
<evidence type="ECO:0000259" key="3">
    <source>
        <dbReference type="PROSITE" id="PS50085"/>
    </source>
</evidence>
<dbReference type="PROSITE" id="PS50085">
    <property type="entry name" value="RAPGAP"/>
    <property type="match status" value="1"/>
</dbReference>
<name>A0A8H4VCI8_9HYPO</name>
<feature type="compositionally biased region" description="Low complexity" evidence="2">
    <location>
        <begin position="242"/>
        <end position="259"/>
    </location>
</feature>
<dbReference type="Pfam" id="PF11864">
    <property type="entry name" value="DUF3384"/>
    <property type="match status" value="1"/>
</dbReference>
<dbReference type="InterPro" id="IPR000331">
    <property type="entry name" value="Rap/Ran_GAP_dom"/>
</dbReference>
<dbReference type="InterPro" id="IPR024584">
    <property type="entry name" value="Tuberin_N"/>
</dbReference>
<comment type="caution">
    <text evidence="4">The sequence shown here is derived from an EMBL/GenBank/DDBJ whole genome shotgun (WGS) entry which is preliminary data.</text>
</comment>
<dbReference type="GO" id="GO:0032007">
    <property type="term" value="P:negative regulation of TOR signaling"/>
    <property type="evidence" value="ECO:0007669"/>
    <property type="project" value="TreeGrafter"/>
</dbReference>
<feature type="compositionally biased region" description="Low complexity" evidence="2">
    <location>
        <begin position="1536"/>
        <end position="1547"/>
    </location>
</feature>
<dbReference type="EMBL" id="JAACLJ010000005">
    <property type="protein sequence ID" value="KAF4585586.1"/>
    <property type="molecule type" value="Genomic_DNA"/>
</dbReference>
<proteinExistence type="predicted"/>
<protein>
    <submittedName>
        <fullName evidence="4">Tuberin</fullName>
    </submittedName>
</protein>
<sequence>MPTPKQAARFHLSSPCCPEELSLPPRLSSAVKIKASSAEHMSPQPEDDTSSPSSARQGGFGNVFRTLTISRGDRTLHNLPSAAPQPRTEIVHAGSSSSRELSTNHRDALELLRSDVPSDRISAASTLKYAIAEYPVNPVLDIWYAAKDMIEPANPVTMRTAGWELLTECAKHPSSTDLERREYFQTLSATASQEDFHLQLAALVDLSKGGRAVSGFGYDLVPLLTGWLQGAYKTARKARRNAQSTRGQRSSSRGRAAASGEEKNLTQLFQFFHDVIKFSFNNANEASVTELLDSLLVICMNTSVEDDLQSCISILDAIVTFGAIPPHKLKDCVQVLASIFCMVPALQKKSWHNIANLCKSHNGQAVVRVMLDILRNRPADGLGDKDTSREVKGSIAVLQKLLSKSAEKGYPTVPFAPLVDGLSNTLRASSSPRVYAALLQLINFLFDDGGGKTHRVIVDEDWSGCLDVAAECGKRMNGDADRRRGSSPAKEEAPEAVVDRELMKLIRRLDDIVKDKSGDFVPRETIIRFFADVNFLLPDATVRTVLDYFQEFRCCSPSDLRWEENLSLVLEAFFSNPRLSSTTRLRALQTTMDAYEIVDLVGDGAEQNLIPRLAESVLRNVSQETDLSVLEAVMSLMTSVIESCDMELFSYVIDRLKEIVLNDRTRSPMSSPSTPAVQSPSASGAVPAAADQSSSSVVTRCFVKMFLRVVNSHGEKSVRLFNALVAVARTSHCEVDARLEAMKLLFRLRADWANRVFVTDDVENSFLANAMCRTEASIVRKQAEETAQSFRLSKSEHVAQSRPSRGISFGQGPAHERALPVRTPSGVKSVQQRYCQMWSYPDAAALPDAMPKLISPILVSRASPVADDGLCPSGEVRAPQNSALNMSAWLSAVLVVLQGSDWEVYSFALVHLPSQLSNHAIFRDAIPQIQELRRIICEQIRTNGFQEPPFVTGLRRADVAICLFHSLTMILSYHEHFTKSEEDDIVKTFAYGIAAWERTAKYCIHALSICCHELPLSTSKCLIQVLNQMAAIITQPHVSVHILEFLASLSRLHDVFVNFREEDYRIVFGICFRYLEYAREKRQSNRSSHVSEASAPVTPGSTAADGTASDELPQYVHAMAYHVILFWFLALKLQDRAHHVGWIVRKLFADGDGYGQAADDQALTSIDFMQRVAFADVGESAEDPYFSEDRFGAINKKQWLLGNSIITIKQAAASGWAQIIKRQPSGTSAYTVRESLRPPPPHQTEAHVDVSREGRPTSNAVLPSHLLVQLMAPVPQTFESARPIPLPQDEAVERAIRVFDRNSSLDGHKVGVIYIGEGQTREADILANVIGSRDYLAFLNTLGTLTKLKGATFNTQGLDREYDSDGEYTFCWRDRVTEIVFHVTTQMPTDLERDAQCTMKKRHIGNDFVSIIFNDSGLPFRFDTFPSQFNFVNIVITPASRASFIAMREAEASLGRRQPFYRVQVMSKPGFPEVSPASETKMISLKALAGFVRLLALNASMFSVVWHNQEGGEHISSWSARLREIKRLRDRYGPKAAAAAATTTTTASSPPGTALSGGQQPEAARAGTSVRDSLSSLRRTSVATFFTSASEQASHRSSTLSTSAASNDTELPVAANPLVESVDFSKWAR</sequence>
<organism evidence="4 5">
    <name type="scientific">Ophiocordyceps camponoti-floridani</name>
    <dbReference type="NCBI Taxonomy" id="2030778"/>
    <lineage>
        <taxon>Eukaryota</taxon>
        <taxon>Fungi</taxon>
        <taxon>Dikarya</taxon>
        <taxon>Ascomycota</taxon>
        <taxon>Pezizomycotina</taxon>
        <taxon>Sordariomycetes</taxon>
        <taxon>Hypocreomycetidae</taxon>
        <taxon>Hypocreales</taxon>
        <taxon>Ophiocordycipitaceae</taxon>
        <taxon>Ophiocordyceps</taxon>
    </lineage>
</organism>
<feature type="compositionally biased region" description="Low complexity" evidence="2">
    <location>
        <begin position="667"/>
        <end position="688"/>
    </location>
</feature>
<dbReference type="GO" id="GO:0051056">
    <property type="term" value="P:regulation of small GTPase mediated signal transduction"/>
    <property type="evidence" value="ECO:0007669"/>
    <property type="project" value="InterPro"/>
</dbReference>
<evidence type="ECO:0000256" key="2">
    <source>
        <dbReference type="SAM" id="MobiDB-lite"/>
    </source>
</evidence>
<reference evidence="4 5" key="1">
    <citation type="journal article" date="2020" name="G3 (Bethesda)">
        <title>Genetic Underpinnings of Host Manipulation by Ophiocordyceps as Revealed by Comparative Transcriptomics.</title>
        <authorList>
            <person name="Will I."/>
            <person name="Das B."/>
            <person name="Trinh T."/>
            <person name="Brachmann A."/>
            <person name="Ohm R.A."/>
            <person name="de Bekker C."/>
        </authorList>
    </citation>
    <scope>NUCLEOTIDE SEQUENCE [LARGE SCALE GENOMIC DNA]</scope>
    <source>
        <strain evidence="4 5">EC05</strain>
    </source>
</reference>
<dbReference type="InterPro" id="IPR018515">
    <property type="entry name" value="Tuberin-type_domain"/>
</dbReference>
<dbReference type="Gene3D" id="3.40.50.11210">
    <property type="entry name" value="Rap/Ran-GAP"/>
    <property type="match status" value="1"/>
</dbReference>
<gene>
    <name evidence="4" type="ORF">GQ602_004891</name>
</gene>
<dbReference type="InterPro" id="IPR035974">
    <property type="entry name" value="Rap/Ran-GAP_sf"/>
</dbReference>
<dbReference type="Pfam" id="PF02145">
    <property type="entry name" value="Rap_GAP"/>
    <property type="match status" value="1"/>
</dbReference>
<feature type="domain" description="Rap-GAP" evidence="3">
    <location>
        <begin position="1296"/>
        <end position="1536"/>
    </location>
</feature>
<dbReference type="InterPro" id="IPR027107">
    <property type="entry name" value="Tuberin/Ral-act_asu"/>
</dbReference>
<evidence type="ECO:0000313" key="5">
    <source>
        <dbReference type="Proteomes" id="UP000562929"/>
    </source>
</evidence>
<dbReference type="FunFam" id="3.40.50.11210:FF:000007">
    <property type="entry name" value="Tuberous sclerosis 2"/>
    <property type="match status" value="1"/>
</dbReference>
<feature type="region of interest" description="Disordered" evidence="2">
    <location>
        <begin position="1"/>
        <end position="60"/>
    </location>
</feature>
<evidence type="ECO:0000313" key="4">
    <source>
        <dbReference type="EMBL" id="KAF4585586.1"/>
    </source>
</evidence>
<dbReference type="GO" id="GO:0005096">
    <property type="term" value="F:GTPase activator activity"/>
    <property type="evidence" value="ECO:0007669"/>
    <property type="project" value="UniProtKB-KW"/>
</dbReference>
<dbReference type="Proteomes" id="UP000562929">
    <property type="component" value="Unassembled WGS sequence"/>
</dbReference>
<dbReference type="PANTHER" id="PTHR10063">
    <property type="entry name" value="TUBERIN"/>
    <property type="match status" value="1"/>
</dbReference>
<feature type="region of interest" description="Disordered" evidence="2">
    <location>
        <begin position="238"/>
        <end position="259"/>
    </location>
</feature>
<dbReference type="GO" id="GO:0005634">
    <property type="term" value="C:nucleus"/>
    <property type="evidence" value="ECO:0007669"/>
    <property type="project" value="InterPro"/>
</dbReference>
<keyword evidence="5" id="KW-1185">Reference proteome</keyword>
<dbReference type="PANTHER" id="PTHR10063:SF0">
    <property type="entry name" value="TUBERIN"/>
    <property type="match status" value="1"/>
</dbReference>
<dbReference type="Pfam" id="PF03542">
    <property type="entry name" value="Tuberin"/>
    <property type="match status" value="1"/>
</dbReference>
<feature type="region of interest" description="Disordered" evidence="2">
    <location>
        <begin position="1536"/>
        <end position="1572"/>
    </location>
</feature>
<dbReference type="SUPFAM" id="SSF48371">
    <property type="entry name" value="ARM repeat"/>
    <property type="match status" value="1"/>
</dbReference>
<dbReference type="GO" id="GO:0033596">
    <property type="term" value="C:TSC1-TSC2 complex"/>
    <property type="evidence" value="ECO:0007669"/>
    <property type="project" value="TreeGrafter"/>
</dbReference>
<keyword evidence="1" id="KW-0343">GTPase activation</keyword>
<feature type="compositionally biased region" description="Polar residues" evidence="2">
    <location>
        <begin position="1592"/>
        <end position="1609"/>
    </location>
</feature>
<dbReference type="InterPro" id="IPR016024">
    <property type="entry name" value="ARM-type_fold"/>
</dbReference>
<feature type="region of interest" description="Disordered" evidence="2">
    <location>
        <begin position="664"/>
        <end position="688"/>
    </location>
</feature>
<accession>A0A8H4VCI8</accession>
<evidence type="ECO:0000256" key="1">
    <source>
        <dbReference type="ARBA" id="ARBA00022468"/>
    </source>
</evidence>
<dbReference type="OrthoDB" id="19311at2759"/>
<feature type="compositionally biased region" description="Polar residues" evidence="2">
    <location>
        <begin position="1548"/>
        <end position="1559"/>
    </location>
</feature>
<feature type="region of interest" description="Disordered" evidence="2">
    <location>
        <begin position="1592"/>
        <end position="1615"/>
    </location>
</feature>
<dbReference type="SUPFAM" id="SSF111347">
    <property type="entry name" value="Rap/Ran-GAP"/>
    <property type="match status" value="1"/>
</dbReference>